<dbReference type="InterPro" id="IPR038257">
    <property type="entry name" value="CRISPR-assoc_Cas3_HD_sf"/>
</dbReference>
<dbReference type="GO" id="GO:0016787">
    <property type="term" value="F:hydrolase activity"/>
    <property type="evidence" value="ECO:0007669"/>
    <property type="project" value="UniProtKB-KW"/>
</dbReference>
<dbReference type="CDD" id="cd09641">
    <property type="entry name" value="Cas3''_I"/>
    <property type="match status" value="1"/>
</dbReference>
<dbReference type="Pfam" id="PF00270">
    <property type="entry name" value="DEAD"/>
    <property type="match status" value="1"/>
</dbReference>
<dbReference type="AlphaFoldDB" id="D7NGF3"/>
<dbReference type="Pfam" id="PF01966">
    <property type="entry name" value="HD"/>
    <property type="match status" value="1"/>
</dbReference>
<dbReference type="Gene3D" id="1.10.3210.30">
    <property type="match status" value="1"/>
</dbReference>
<dbReference type="SMART" id="SM00490">
    <property type="entry name" value="HELICc"/>
    <property type="match status" value="1"/>
</dbReference>
<dbReference type="EMBL" id="GL349582">
    <property type="protein sequence ID" value="EFI47367.1"/>
    <property type="molecule type" value="Genomic_DNA"/>
</dbReference>
<evidence type="ECO:0000256" key="5">
    <source>
        <dbReference type="ARBA" id="ARBA00022741"/>
    </source>
</evidence>
<proteinExistence type="inferred from homology"/>
<evidence type="ECO:0000256" key="9">
    <source>
        <dbReference type="ARBA" id="ARBA00023118"/>
    </source>
</evidence>
<sequence>MIHEHILAKHEGMGAIPLAAHLQEVAAAAVVIARNGGLNESLAHKGAILHDIGKVSPLFQAQLKYGYVRPPHFIFRHEIASLFFLSLLKEEERPEILEMIIAHHKSTLNDVSHKGLLDLDDNLRDCFKTHICGFQDWRISALEILEDLGIQGREISVEEARDNYDYAVDYCWSMNDGCSRWKGVLMAADHYASALSEKSETNLEKLFVKPNLTFYNRENDLYPLSLISTVDRRLHTIVTAPTGAGKTDFLLRRCKGRVFYTLPFQASINAMYDRIKSDIGDTGAQIHLLHSTSELKVEDCCLEEQIMQRHIGASVKVLTPHQMSSIVFGIKGYEAMAEDLRGCDVILDEIHTYSGEIQSIVLRIIEILLVLDCRVHIGTATMPTVLYKKVLALLGGPTHVYQVSLPNPILQTFNRHIIHKINNWEDGYGIIDYALKSGNKALLVCNQVKQSQQLYAILSDLYPNVKKMLIHSRFKRQDRQRLETALKEDFNMSDESCIVVSTQVVEVSLDISFDLMITACAPIDALIQRFGRINRKRTKQTIGHYKDIYVIKPPKEKSDALPYNLDVLRRSYDALPSDCILEEMHVQEMLDKVYPQIEVANIDYSGAIYVNGEWQIKQLCHHGKSALLDTLDIDVAVCIVESNRELYEQGHPNERIKFEIPISYKAIAYKKLDVSQQGHHPYIIPDRAYSEEMGLLIDYVNPEYYQSFEII</sequence>
<dbReference type="eggNOG" id="COG1203">
    <property type="taxonomic scope" value="Bacteria"/>
</dbReference>
<evidence type="ECO:0000256" key="3">
    <source>
        <dbReference type="ARBA" id="ARBA00022722"/>
    </source>
</evidence>
<dbReference type="Pfam" id="PF22590">
    <property type="entry name" value="Cas3-like_C_2"/>
    <property type="match status" value="1"/>
</dbReference>
<evidence type="ECO:0000256" key="7">
    <source>
        <dbReference type="ARBA" id="ARBA00022806"/>
    </source>
</evidence>
<dbReference type="NCBIfam" id="TIGR01587">
    <property type="entry name" value="cas3_core"/>
    <property type="match status" value="1"/>
</dbReference>
<dbReference type="GO" id="GO:0005524">
    <property type="term" value="F:ATP binding"/>
    <property type="evidence" value="ECO:0007669"/>
    <property type="project" value="UniProtKB-KW"/>
</dbReference>
<dbReference type="InterPro" id="IPR006483">
    <property type="entry name" value="CRISPR-assoc_Cas3_HD"/>
</dbReference>
<dbReference type="Proteomes" id="UP000003805">
    <property type="component" value="Unassembled WGS sequence"/>
</dbReference>
<name>D7NGF3_9BACT</name>
<feature type="domain" description="HD Cas3-type" evidence="10">
    <location>
        <begin position="11"/>
        <end position="191"/>
    </location>
</feature>
<evidence type="ECO:0000256" key="8">
    <source>
        <dbReference type="ARBA" id="ARBA00022840"/>
    </source>
</evidence>
<dbReference type="InterPro" id="IPR006474">
    <property type="entry name" value="Helicase_Cas3_CRISPR-ass_core"/>
</dbReference>
<dbReference type="PANTHER" id="PTHR47963:SF9">
    <property type="entry name" value="CRISPR-ASSOCIATED ENDONUCLEASE_HELICASE CAS3"/>
    <property type="match status" value="1"/>
</dbReference>
<evidence type="ECO:0000256" key="2">
    <source>
        <dbReference type="ARBA" id="ARBA00009046"/>
    </source>
</evidence>
<keyword evidence="9" id="KW-0051">Antiviral defense</keyword>
<dbReference type="InterPro" id="IPR011545">
    <property type="entry name" value="DEAD/DEAH_box_helicase_dom"/>
</dbReference>
<dbReference type="PROSITE" id="PS51643">
    <property type="entry name" value="HD_CAS3"/>
    <property type="match status" value="1"/>
</dbReference>
<evidence type="ECO:0000259" key="10">
    <source>
        <dbReference type="PROSITE" id="PS51643"/>
    </source>
</evidence>
<dbReference type="HOGENOM" id="CLU_009347_1_0_10"/>
<keyword evidence="6" id="KW-0378">Hydrolase</keyword>
<accession>D7NGF3</accession>
<dbReference type="InterPro" id="IPR050547">
    <property type="entry name" value="DEAD_box_RNA_helicases"/>
</dbReference>
<dbReference type="GO" id="GO:0004518">
    <property type="term" value="F:nuclease activity"/>
    <property type="evidence" value="ECO:0007669"/>
    <property type="project" value="UniProtKB-KW"/>
</dbReference>
<dbReference type="RefSeq" id="WP_004378890.1">
    <property type="nucleotide sequence ID" value="NZ_GL349582.1"/>
</dbReference>
<keyword evidence="8" id="KW-0067">ATP-binding</keyword>
<dbReference type="GO" id="GO:0003723">
    <property type="term" value="F:RNA binding"/>
    <property type="evidence" value="ECO:0007669"/>
    <property type="project" value="TreeGrafter"/>
</dbReference>
<keyword evidence="5" id="KW-0547">Nucleotide-binding</keyword>
<dbReference type="PANTHER" id="PTHR47963">
    <property type="entry name" value="DEAD-BOX ATP-DEPENDENT RNA HELICASE 47, MITOCHONDRIAL"/>
    <property type="match status" value="1"/>
</dbReference>
<comment type="similarity">
    <text evidence="1">In the N-terminal section; belongs to the CRISPR-associated nuclease Cas3-HD family.</text>
</comment>
<evidence type="ECO:0000256" key="4">
    <source>
        <dbReference type="ARBA" id="ARBA00022723"/>
    </source>
</evidence>
<evidence type="ECO:0000313" key="11">
    <source>
        <dbReference type="EMBL" id="EFI47367.1"/>
    </source>
</evidence>
<dbReference type="GO" id="GO:0046872">
    <property type="term" value="F:metal ion binding"/>
    <property type="evidence" value="ECO:0007669"/>
    <property type="project" value="UniProtKB-KW"/>
</dbReference>
<dbReference type="SUPFAM" id="SSF109604">
    <property type="entry name" value="HD-domain/PDEase-like"/>
    <property type="match status" value="1"/>
</dbReference>
<keyword evidence="4" id="KW-0479">Metal-binding</keyword>
<keyword evidence="3" id="KW-0540">Nuclease</keyword>
<dbReference type="InterPro" id="IPR006674">
    <property type="entry name" value="HD_domain"/>
</dbReference>
<dbReference type="NCBIfam" id="TIGR01596">
    <property type="entry name" value="cas3_HD"/>
    <property type="match status" value="1"/>
</dbReference>
<dbReference type="InterPro" id="IPR027417">
    <property type="entry name" value="P-loop_NTPase"/>
</dbReference>
<dbReference type="InterPro" id="IPR001650">
    <property type="entry name" value="Helicase_C-like"/>
</dbReference>
<comment type="similarity">
    <text evidence="2">In the central section; belongs to the CRISPR-associated helicase Cas3 family.</text>
</comment>
<dbReference type="SUPFAM" id="SSF52540">
    <property type="entry name" value="P-loop containing nucleoside triphosphate hydrolases"/>
    <property type="match status" value="1"/>
</dbReference>
<gene>
    <name evidence="11" type="ORF">HMPREF0665_02669</name>
</gene>
<evidence type="ECO:0000256" key="1">
    <source>
        <dbReference type="ARBA" id="ARBA00006847"/>
    </source>
</evidence>
<keyword evidence="7" id="KW-0347">Helicase</keyword>
<evidence type="ECO:0000256" key="6">
    <source>
        <dbReference type="ARBA" id="ARBA00022801"/>
    </source>
</evidence>
<keyword evidence="12" id="KW-1185">Reference proteome</keyword>
<reference evidence="11 12" key="1">
    <citation type="submission" date="2010-02" db="EMBL/GenBank/DDBJ databases">
        <title>The Genome Sequence of Prevotella oris strain C735.</title>
        <authorList>
            <consortium name="The Broad Institute Genome Sequencing Platform"/>
            <person name="Ward D."/>
            <person name="Feldgarden M."/>
            <person name="Earl A."/>
            <person name="Young S.K."/>
            <person name="Zeng Q."/>
            <person name="Koehrsen M."/>
            <person name="Alvarado L."/>
            <person name="Berlin A."/>
            <person name="Bochicchio J."/>
            <person name="Borenstein D."/>
            <person name="Chapman S.B."/>
            <person name="Chen Z."/>
            <person name="Engels R."/>
            <person name="Freedman E."/>
            <person name="Gellesch M."/>
            <person name="Goldberg J."/>
            <person name="Griggs A."/>
            <person name="Gujja S."/>
            <person name="Heilman E."/>
            <person name="Heiman D."/>
            <person name="Hepburn T."/>
            <person name="Howarth C."/>
            <person name="Jen D."/>
            <person name="Larson L."/>
            <person name="Mehta T."/>
            <person name="Park D."/>
            <person name="Pearson M."/>
            <person name="Roberts A."/>
            <person name="Saif S."/>
            <person name="Shea T."/>
            <person name="Shenoy N."/>
            <person name="Sisk P."/>
            <person name="Stolte C."/>
            <person name="Sykes S."/>
            <person name="Thomson T."/>
            <person name="Walk T."/>
            <person name="White J."/>
            <person name="Yandava C."/>
            <person name="Sibley C.D."/>
            <person name="Field T.R."/>
            <person name="Grinwis M."/>
            <person name="Eshaghurshan C.S."/>
            <person name="Surette M.G."/>
            <person name="Haas B."/>
            <person name="Nusbaum C."/>
            <person name="Birren B."/>
        </authorList>
    </citation>
    <scope>NUCLEOTIDE SEQUENCE [LARGE SCALE GENOMIC DNA]</scope>
    <source>
        <strain evidence="11 12">C735</strain>
    </source>
</reference>
<dbReference type="eggNOG" id="COG2206">
    <property type="taxonomic scope" value="Bacteria"/>
</dbReference>
<dbReference type="GO" id="GO:0003724">
    <property type="term" value="F:RNA helicase activity"/>
    <property type="evidence" value="ECO:0007669"/>
    <property type="project" value="TreeGrafter"/>
</dbReference>
<dbReference type="InterPro" id="IPR054712">
    <property type="entry name" value="Cas3-like_dom"/>
</dbReference>
<evidence type="ECO:0000313" key="12">
    <source>
        <dbReference type="Proteomes" id="UP000003805"/>
    </source>
</evidence>
<organism evidence="11 12">
    <name type="scientific">Segatella oris C735</name>
    <dbReference type="NCBI Taxonomy" id="563008"/>
    <lineage>
        <taxon>Bacteria</taxon>
        <taxon>Pseudomonadati</taxon>
        <taxon>Bacteroidota</taxon>
        <taxon>Bacteroidia</taxon>
        <taxon>Bacteroidales</taxon>
        <taxon>Prevotellaceae</taxon>
        <taxon>Segatella</taxon>
    </lineage>
</organism>
<dbReference type="GO" id="GO:0051607">
    <property type="term" value="P:defense response to virus"/>
    <property type="evidence" value="ECO:0007669"/>
    <property type="project" value="UniProtKB-KW"/>
</dbReference>
<dbReference type="Gene3D" id="3.40.50.300">
    <property type="entry name" value="P-loop containing nucleotide triphosphate hydrolases"/>
    <property type="match status" value="2"/>
</dbReference>
<protein>
    <submittedName>
        <fullName evidence="11">HD domain-containing protein</fullName>
    </submittedName>
</protein>